<dbReference type="Proteomes" id="UP001642484">
    <property type="component" value="Unassembled WGS sequence"/>
</dbReference>
<sequence>MKTKAISVRTTYEANGCLRKAVDAKTRKECFDIFVEHLDGVGHKKKKKKDKDKVPCLQHLLVHDLTH</sequence>
<evidence type="ECO:0000313" key="1">
    <source>
        <dbReference type="EMBL" id="CAK9013532.1"/>
    </source>
</evidence>
<protein>
    <submittedName>
        <fullName evidence="1">Uncharacterized protein</fullName>
    </submittedName>
</protein>
<proteinExistence type="predicted"/>
<reference evidence="1 2" key="1">
    <citation type="submission" date="2024-02" db="EMBL/GenBank/DDBJ databases">
        <authorList>
            <person name="Chen Y."/>
            <person name="Shah S."/>
            <person name="Dougan E. K."/>
            <person name="Thang M."/>
            <person name="Chan C."/>
        </authorList>
    </citation>
    <scope>NUCLEOTIDE SEQUENCE [LARGE SCALE GENOMIC DNA]</scope>
</reference>
<organism evidence="1 2">
    <name type="scientific">Durusdinium trenchii</name>
    <dbReference type="NCBI Taxonomy" id="1381693"/>
    <lineage>
        <taxon>Eukaryota</taxon>
        <taxon>Sar</taxon>
        <taxon>Alveolata</taxon>
        <taxon>Dinophyceae</taxon>
        <taxon>Suessiales</taxon>
        <taxon>Symbiodiniaceae</taxon>
        <taxon>Durusdinium</taxon>
    </lineage>
</organism>
<name>A0ABP0JGM1_9DINO</name>
<keyword evidence="2" id="KW-1185">Reference proteome</keyword>
<dbReference type="EMBL" id="CAXAMN010005391">
    <property type="protein sequence ID" value="CAK9013532.1"/>
    <property type="molecule type" value="Genomic_DNA"/>
</dbReference>
<comment type="caution">
    <text evidence="1">The sequence shown here is derived from an EMBL/GenBank/DDBJ whole genome shotgun (WGS) entry which is preliminary data.</text>
</comment>
<evidence type="ECO:0000313" key="2">
    <source>
        <dbReference type="Proteomes" id="UP001642484"/>
    </source>
</evidence>
<accession>A0ABP0JGM1</accession>
<gene>
    <name evidence="1" type="ORF">CCMP2556_LOCUS11317</name>
</gene>